<evidence type="ECO:0000256" key="2">
    <source>
        <dbReference type="SAM" id="SignalP"/>
    </source>
</evidence>
<dbReference type="Proteomes" id="UP000199707">
    <property type="component" value="Unassembled WGS sequence"/>
</dbReference>
<keyword evidence="2" id="KW-0732">Signal</keyword>
<protein>
    <recommendedName>
        <fullName evidence="5">Intersectin-EH binding protein Ibp1</fullName>
    </recommendedName>
</protein>
<dbReference type="AlphaFoldDB" id="A0A1G4W4W8"/>
<name>A0A1G4W4W8_9MYCO</name>
<dbReference type="STRING" id="1502745.SAMN02799620_02358"/>
<accession>A0A1G4W4W8</accession>
<organism evidence="3 4">
    <name type="scientific">Mycolicibacterium fluoranthenivorans</name>
    <dbReference type="NCBI Taxonomy" id="258505"/>
    <lineage>
        <taxon>Bacteria</taxon>
        <taxon>Bacillati</taxon>
        <taxon>Actinomycetota</taxon>
        <taxon>Actinomycetes</taxon>
        <taxon>Mycobacteriales</taxon>
        <taxon>Mycobacteriaceae</taxon>
        <taxon>Mycolicibacterium</taxon>
    </lineage>
</organism>
<dbReference type="EMBL" id="FMUB01000004">
    <property type="protein sequence ID" value="SCX16791.1"/>
    <property type="molecule type" value="Genomic_DNA"/>
</dbReference>
<feature type="signal peptide" evidence="2">
    <location>
        <begin position="1"/>
        <end position="31"/>
    </location>
</feature>
<feature type="chain" id="PRO_5038420950" description="Intersectin-EH binding protein Ibp1" evidence="2">
    <location>
        <begin position="32"/>
        <end position="107"/>
    </location>
</feature>
<evidence type="ECO:0008006" key="5">
    <source>
        <dbReference type="Google" id="ProtNLM"/>
    </source>
</evidence>
<evidence type="ECO:0000256" key="1">
    <source>
        <dbReference type="SAM" id="MobiDB-lite"/>
    </source>
</evidence>
<gene>
    <name evidence="3" type="ORF">SAMN02799620_02358</name>
</gene>
<proteinExistence type="predicted"/>
<dbReference type="RefSeq" id="WP_090356930.1">
    <property type="nucleotide sequence ID" value="NZ_FMUB01000004.1"/>
</dbReference>
<evidence type="ECO:0000313" key="4">
    <source>
        <dbReference type="Proteomes" id="UP000199707"/>
    </source>
</evidence>
<sequence>MELPAPVGFSVRAGAASLALTLVAVALPVAAAAPSGTCPPGEVEDLYTGVCMPHVVPNSPQITFGSGPDPLPEVDGIPCTGQNSYECLGLGEEPPTPSPSPTSKVGR</sequence>
<evidence type="ECO:0000313" key="3">
    <source>
        <dbReference type="EMBL" id="SCX16791.1"/>
    </source>
</evidence>
<reference evidence="4" key="1">
    <citation type="submission" date="2016-10" db="EMBL/GenBank/DDBJ databases">
        <authorList>
            <person name="Varghese N."/>
            <person name="Submissions S."/>
        </authorList>
    </citation>
    <scope>NUCLEOTIDE SEQUENCE [LARGE SCALE GENOMIC DNA]</scope>
    <source>
        <strain evidence="4">UNC267MFSha1.1M11</strain>
    </source>
</reference>
<feature type="region of interest" description="Disordered" evidence="1">
    <location>
        <begin position="85"/>
        <end position="107"/>
    </location>
</feature>